<sequence>MTYAQDQVVMRKYFRMKLQVVVDRIIEFVAVLFGPSCKVNFPNIKKTTSWSVEG</sequence>
<evidence type="ECO:0000313" key="1">
    <source>
        <dbReference type="EMBL" id="SVB14477.1"/>
    </source>
</evidence>
<protein>
    <submittedName>
        <fullName evidence="1">Uncharacterized protein</fullName>
    </submittedName>
</protein>
<name>A0A382BMT3_9ZZZZ</name>
<accession>A0A382BMT3</accession>
<dbReference type="AlphaFoldDB" id="A0A382BMT3"/>
<reference evidence="1" key="1">
    <citation type="submission" date="2018-05" db="EMBL/GenBank/DDBJ databases">
        <authorList>
            <person name="Lanie J.A."/>
            <person name="Ng W.-L."/>
            <person name="Kazmierczak K.M."/>
            <person name="Andrzejewski T.M."/>
            <person name="Davidsen T.M."/>
            <person name="Wayne K.J."/>
            <person name="Tettelin H."/>
            <person name="Glass J.I."/>
            <person name="Rusch D."/>
            <person name="Podicherti R."/>
            <person name="Tsui H.-C.T."/>
            <person name="Winkler M.E."/>
        </authorList>
    </citation>
    <scope>NUCLEOTIDE SEQUENCE</scope>
</reference>
<organism evidence="1">
    <name type="scientific">marine metagenome</name>
    <dbReference type="NCBI Taxonomy" id="408172"/>
    <lineage>
        <taxon>unclassified sequences</taxon>
        <taxon>metagenomes</taxon>
        <taxon>ecological metagenomes</taxon>
    </lineage>
</organism>
<gene>
    <name evidence="1" type="ORF">METZ01_LOCUS167331</name>
</gene>
<proteinExistence type="predicted"/>
<dbReference type="EMBL" id="UINC01030305">
    <property type="protein sequence ID" value="SVB14477.1"/>
    <property type="molecule type" value="Genomic_DNA"/>
</dbReference>
<feature type="non-terminal residue" evidence="1">
    <location>
        <position position="54"/>
    </location>
</feature>